<dbReference type="AlphaFoldDB" id="A0AAV9WI44"/>
<comment type="similarity">
    <text evidence="1">Belongs to the short-chain dehydrogenases/reductases (SDR) family.</text>
</comment>
<protein>
    <recommendedName>
        <fullName evidence="6">NAD(P)-binding protein</fullName>
    </recommendedName>
</protein>
<evidence type="ECO:0008006" key="6">
    <source>
        <dbReference type="Google" id="ProtNLM"/>
    </source>
</evidence>
<dbReference type="Pfam" id="PF00106">
    <property type="entry name" value="adh_short"/>
    <property type="match status" value="1"/>
</dbReference>
<organism evidence="4 5">
    <name type="scientific">Arthrobotrys musiformis</name>
    <dbReference type="NCBI Taxonomy" id="47236"/>
    <lineage>
        <taxon>Eukaryota</taxon>
        <taxon>Fungi</taxon>
        <taxon>Dikarya</taxon>
        <taxon>Ascomycota</taxon>
        <taxon>Pezizomycotina</taxon>
        <taxon>Orbiliomycetes</taxon>
        <taxon>Orbiliales</taxon>
        <taxon>Orbiliaceae</taxon>
        <taxon>Arthrobotrys</taxon>
    </lineage>
</organism>
<accession>A0AAV9WI44</accession>
<evidence type="ECO:0000313" key="5">
    <source>
        <dbReference type="Proteomes" id="UP001370758"/>
    </source>
</evidence>
<evidence type="ECO:0000256" key="3">
    <source>
        <dbReference type="ARBA" id="ARBA00023002"/>
    </source>
</evidence>
<dbReference type="EMBL" id="JAVHJL010000002">
    <property type="protein sequence ID" value="KAK6508821.1"/>
    <property type="molecule type" value="Genomic_DNA"/>
</dbReference>
<evidence type="ECO:0000256" key="2">
    <source>
        <dbReference type="ARBA" id="ARBA00022857"/>
    </source>
</evidence>
<dbReference type="Gene3D" id="3.40.50.720">
    <property type="entry name" value="NAD(P)-binding Rossmann-like Domain"/>
    <property type="match status" value="1"/>
</dbReference>
<dbReference type="InterPro" id="IPR002347">
    <property type="entry name" value="SDR_fam"/>
</dbReference>
<keyword evidence="5" id="KW-1185">Reference proteome</keyword>
<dbReference type="InterPro" id="IPR020904">
    <property type="entry name" value="Sc_DH/Rdtase_CS"/>
</dbReference>
<keyword evidence="2" id="KW-0521">NADP</keyword>
<keyword evidence="3" id="KW-0560">Oxidoreductase</keyword>
<dbReference type="SUPFAM" id="SSF51735">
    <property type="entry name" value="NAD(P)-binding Rossmann-fold domains"/>
    <property type="match status" value="1"/>
</dbReference>
<reference evidence="4 5" key="1">
    <citation type="submission" date="2023-08" db="EMBL/GenBank/DDBJ databases">
        <authorList>
            <person name="Palmer J.M."/>
        </authorList>
    </citation>
    <scope>NUCLEOTIDE SEQUENCE [LARGE SCALE GENOMIC DNA]</scope>
    <source>
        <strain evidence="4 5">TWF481</strain>
    </source>
</reference>
<dbReference type="PANTHER" id="PTHR24322:SF736">
    <property type="entry name" value="RETINOL DEHYDROGENASE 10"/>
    <property type="match status" value="1"/>
</dbReference>
<dbReference type="PRINTS" id="PR00081">
    <property type="entry name" value="GDHRDH"/>
</dbReference>
<gene>
    <name evidence="4" type="ORF">TWF481_003589</name>
</gene>
<evidence type="ECO:0000256" key="1">
    <source>
        <dbReference type="ARBA" id="ARBA00006484"/>
    </source>
</evidence>
<evidence type="ECO:0000313" key="4">
    <source>
        <dbReference type="EMBL" id="KAK6508821.1"/>
    </source>
</evidence>
<dbReference type="GO" id="GO:0016616">
    <property type="term" value="F:oxidoreductase activity, acting on the CH-OH group of donors, NAD or NADP as acceptor"/>
    <property type="evidence" value="ECO:0007669"/>
    <property type="project" value="TreeGrafter"/>
</dbReference>
<dbReference type="PANTHER" id="PTHR24322">
    <property type="entry name" value="PKSB"/>
    <property type="match status" value="1"/>
</dbReference>
<dbReference type="Proteomes" id="UP001370758">
    <property type="component" value="Unassembled WGS sequence"/>
</dbReference>
<comment type="caution">
    <text evidence="4">The sequence shown here is derived from an EMBL/GenBank/DDBJ whole genome shotgun (WGS) entry which is preliminary data.</text>
</comment>
<name>A0AAV9WI44_9PEZI</name>
<proteinExistence type="inferred from homology"/>
<sequence>MAKISTPLALLTGAIYAFSKFAPPHLRQSALDVIAPHLSDKSLSRLLLLCASTFCITTATKAILGVSGWLSRNSENNWVDDKYDWDNEIVLITGASSGFGQSIAMKLAARGTKIVTIDKDGLGDELQTYKNIHHYQVDISDWEALAATTDQLKADHGDPTVLILNAGICHKAPLLGKDFSKIRKLIDINLTSHFAMLQHFLPALVKNNHGHIMSLGSLSSYIPITGAADYSATKNGLCALHEALRQELRHVYKADKVRTTIVHPVWTRTPLIKDFEPDLKERGLPTLQLAETIDPIVNLLYSGYGGTLIVPGHLGFAAGIRGWPHWLQEGLRNTFNPYTGK</sequence>
<dbReference type="InterPro" id="IPR036291">
    <property type="entry name" value="NAD(P)-bd_dom_sf"/>
</dbReference>
<dbReference type="PROSITE" id="PS00061">
    <property type="entry name" value="ADH_SHORT"/>
    <property type="match status" value="1"/>
</dbReference>